<reference evidence="4" key="1">
    <citation type="submission" date="2018-09" db="EMBL/GenBank/DDBJ databases">
        <authorList>
            <person name="Livingstone P.G."/>
            <person name="Whitworth D.E."/>
        </authorList>
    </citation>
    <scope>NUCLEOTIDE SEQUENCE [LARGE SCALE GENOMIC DNA]</scope>
    <source>
        <strain evidence="4">CA043D</strain>
    </source>
</reference>
<dbReference type="Gene3D" id="3.30.9.10">
    <property type="entry name" value="D-Amino Acid Oxidase, subunit A, domain 2"/>
    <property type="match status" value="1"/>
</dbReference>
<gene>
    <name evidence="3" type="ORF">D7X32_39415</name>
</gene>
<evidence type="ECO:0000259" key="2">
    <source>
        <dbReference type="Pfam" id="PF01266"/>
    </source>
</evidence>
<dbReference type="EMBL" id="RAWE01000269">
    <property type="protein sequence ID" value="RKG95322.1"/>
    <property type="molecule type" value="Genomic_DNA"/>
</dbReference>
<dbReference type="SUPFAM" id="SSF51905">
    <property type="entry name" value="FAD/NAD(P)-binding domain"/>
    <property type="match status" value="1"/>
</dbReference>
<dbReference type="PANTHER" id="PTHR13847">
    <property type="entry name" value="SARCOSINE DEHYDROGENASE-RELATED"/>
    <property type="match status" value="1"/>
</dbReference>
<dbReference type="OrthoDB" id="9805337at2"/>
<keyword evidence="1" id="KW-0560">Oxidoreductase</keyword>
<evidence type="ECO:0000256" key="1">
    <source>
        <dbReference type="ARBA" id="ARBA00023002"/>
    </source>
</evidence>
<dbReference type="InterPro" id="IPR006076">
    <property type="entry name" value="FAD-dep_OxRdtase"/>
</dbReference>
<keyword evidence="4" id="KW-1185">Reference proteome</keyword>
<evidence type="ECO:0000313" key="4">
    <source>
        <dbReference type="Proteomes" id="UP000268313"/>
    </source>
</evidence>
<feature type="domain" description="FAD dependent oxidoreductase" evidence="2">
    <location>
        <begin position="6"/>
        <end position="376"/>
    </location>
</feature>
<dbReference type="Gene3D" id="3.50.50.60">
    <property type="entry name" value="FAD/NAD(P)-binding domain"/>
    <property type="match status" value="1"/>
</dbReference>
<dbReference type="Proteomes" id="UP000268313">
    <property type="component" value="Unassembled WGS sequence"/>
</dbReference>
<name>A0A3A8JHR4_9BACT</name>
<accession>A0A3A8JHR4</accession>
<proteinExistence type="predicted"/>
<organism evidence="3 4">
    <name type="scientific">Corallococcus carmarthensis</name>
    <dbReference type="NCBI Taxonomy" id="2316728"/>
    <lineage>
        <taxon>Bacteria</taxon>
        <taxon>Pseudomonadati</taxon>
        <taxon>Myxococcota</taxon>
        <taxon>Myxococcia</taxon>
        <taxon>Myxococcales</taxon>
        <taxon>Cystobacterineae</taxon>
        <taxon>Myxococcaceae</taxon>
        <taxon>Corallococcus</taxon>
    </lineage>
</organism>
<dbReference type="InterPro" id="IPR036188">
    <property type="entry name" value="FAD/NAD-bd_sf"/>
</dbReference>
<dbReference type="Pfam" id="PF01266">
    <property type="entry name" value="DAO"/>
    <property type="match status" value="1"/>
</dbReference>
<comment type="caution">
    <text evidence="3">The sequence shown here is derived from an EMBL/GenBank/DDBJ whole genome shotgun (WGS) entry which is preliminary data.</text>
</comment>
<sequence>MAGSFDVLIIGNGVLGLSTANALVARDPEIRVAIIGPLARTYGASPAAGAMMGCFGEITRASVAGKYGPIKLGLGLQARKLWPAWLDALNARLPEADRLAITPGTFVVANNRSGLIEDENFTVMRRTLQQYQERFEDVDPLHITGMNPAGDSRPTAALFMPDEGSLDSSRLLAGLAGAAVRSSRVSFLEDTVSGLVVEGGRAVGVLLSDGQKLSAKHVLLASGVQSQKVLDSLPELARRVPRLLPGMGTSLVLETTDFPLNPSVIRTPNRAFACGLHVVPRGANRVYVGATNNTMLAPADRPTVSDVFFLMDCMMEQIHQGYQNAKLISTAVGNRPIAIDTLPLIGGTSVEGLWIASGTYRDGLFLSPLVAQHMAGLILGQGGLMENVFPPERKPINRFTREEAMEETARHYAAAGWEHGIRIPKVGWHETFARMFKRTITTVYEEIGTDYVLPPEFVYVVDNDRERMVPYFRDYYRSVDAAW</sequence>
<protein>
    <submittedName>
        <fullName evidence="3">FAD-dependent oxidoreductase</fullName>
    </submittedName>
</protein>
<dbReference type="GO" id="GO:0005737">
    <property type="term" value="C:cytoplasm"/>
    <property type="evidence" value="ECO:0007669"/>
    <property type="project" value="TreeGrafter"/>
</dbReference>
<dbReference type="AlphaFoldDB" id="A0A3A8JHR4"/>
<dbReference type="PANTHER" id="PTHR13847:SF289">
    <property type="entry name" value="GLYCINE OXIDASE"/>
    <property type="match status" value="1"/>
</dbReference>
<dbReference type="RefSeq" id="WP_120607671.1">
    <property type="nucleotide sequence ID" value="NZ_JABFJX010000355.1"/>
</dbReference>
<evidence type="ECO:0000313" key="3">
    <source>
        <dbReference type="EMBL" id="RKG95322.1"/>
    </source>
</evidence>
<dbReference type="GO" id="GO:0016491">
    <property type="term" value="F:oxidoreductase activity"/>
    <property type="evidence" value="ECO:0007669"/>
    <property type="project" value="UniProtKB-KW"/>
</dbReference>